<sequence length="219" mass="24436">MMPIILLGVTGVVSVVLILVLLGLSSEHEPPHDLIVICGVALCCTVGYNGLSSLFVEFALEEGYVVSKDNLNDLNERAVWCTNGCANVSNEMSFDALAELGNHTTLRYTIVIVPDKENFPYFVAKLPFNDDHPLTESEVKDFLGDLLTPLILDLNKRLALLELAHMEVLNSSVMTPRPEQVTKAILVGEIYKYLQPRLMLMGFRLDRLEDFRITSPERS</sequence>
<evidence type="ECO:0000313" key="1">
    <source>
        <dbReference type="EMBL" id="PIR94049.1"/>
    </source>
</evidence>
<dbReference type="AlphaFoldDB" id="A0A2H0V6J7"/>
<organism evidence="1 2">
    <name type="scientific">Candidatus Falkowbacteria bacterium CG10_big_fil_rev_8_21_14_0_10_39_11</name>
    <dbReference type="NCBI Taxonomy" id="1974565"/>
    <lineage>
        <taxon>Bacteria</taxon>
        <taxon>Candidatus Falkowiibacteriota</taxon>
    </lineage>
</organism>
<proteinExistence type="predicted"/>
<evidence type="ECO:0000313" key="2">
    <source>
        <dbReference type="Proteomes" id="UP000229901"/>
    </source>
</evidence>
<protein>
    <submittedName>
        <fullName evidence="1">Uncharacterized protein</fullName>
    </submittedName>
</protein>
<gene>
    <name evidence="1" type="ORF">COT97_03325</name>
</gene>
<accession>A0A2H0V6J7</accession>
<dbReference type="EMBL" id="PFAP01000021">
    <property type="protein sequence ID" value="PIR94049.1"/>
    <property type="molecule type" value="Genomic_DNA"/>
</dbReference>
<dbReference type="Proteomes" id="UP000229901">
    <property type="component" value="Unassembled WGS sequence"/>
</dbReference>
<comment type="caution">
    <text evidence="1">The sequence shown here is derived from an EMBL/GenBank/DDBJ whole genome shotgun (WGS) entry which is preliminary data.</text>
</comment>
<reference evidence="2" key="1">
    <citation type="submission" date="2017-09" db="EMBL/GenBank/DDBJ databases">
        <title>Depth-based differentiation of microbial function through sediment-hosted aquifers and enrichment of novel symbionts in the deep terrestrial subsurface.</title>
        <authorList>
            <person name="Probst A.J."/>
            <person name="Ladd B."/>
            <person name="Jarett J.K."/>
            <person name="Geller-Mcgrath D.E."/>
            <person name="Sieber C.M.K."/>
            <person name="Emerson J.B."/>
            <person name="Anantharaman K."/>
            <person name="Thomas B.C."/>
            <person name="Malmstrom R."/>
            <person name="Stieglmeier M."/>
            <person name="Klingl A."/>
            <person name="Woyke T."/>
            <person name="Ryan C.M."/>
            <person name="Banfield J.F."/>
        </authorList>
    </citation>
    <scope>NUCLEOTIDE SEQUENCE [LARGE SCALE GENOMIC DNA]</scope>
</reference>
<name>A0A2H0V6J7_9BACT</name>